<dbReference type="Gene3D" id="3.40.50.300">
    <property type="entry name" value="P-loop containing nucleotide triphosphate hydrolases"/>
    <property type="match status" value="1"/>
</dbReference>
<keyword evidence="2" id="KW-0342">GTP-binding</keyword>
<dbReference type="InterPro" id="IPR030379">
    <property type="entry name" value="G_SEPTIN_dom"/>
</dbReference>
<keyword evidence="3" id="KW-1185">Reference proteome</keyword>
<dbReference type="AlphaFoldDB" id="A0A1I8GQR7"/>
<accession>A0A1I8GQR7</accession>
<dbReference type="Pfam" id="PF00735">
    <property type="entry name" value="Septin"/>
    <property type="match status" value="1"/>
</dbReference>
<protein>
    <recommendedName>
        <fullName evidence="1">Septin</fullName>
    </recommendedName>
</protein>
<dbReference type="PIRSF" id="PIRSF006698">
    <property type="entry name" value="Septin"/>
    <property type="match status" value="1"/>
</dbReference>
<proteinExistence type="inferred from homology"/>
<dbReference type="Proteomes" id="UP000095280">
    <property type="component" value="Unplaced"/>
</dbReference>
<dbReference type="CDD" id="cd01850">
    <property type="entry name" value="CDC_Septin"/>
    <property type="match status" value="1"/>
</dbReference>
<dbReference type="PANTHER" id="PTHR18884">
    <property type="entry name" value="SEPTIN"/>
    <property type="match status" value="1"/>
</dbReference>
<keyword evidence="2" id="KW-0547">Nucleotide-binding</keyword>
<reference evidence="4" key="1">
    <citation type="submission" date="2016-11" db="UniProtKB">
        <authorList>
            <consortium name="WormBaseParasite"/>
        </authorList>
    </citation>
    <scope>IDENTIFICATION</scope>
</reference>
<dbReference type="InterPro" id="IPR027417">
    <property type="entry name" value="P-loop_NTPase"/>
</dbReference>
<evidence type="ECO:0000256" key="1">
    <source>
        <dbReference type="PIRNR" id="PIRNR006698"/>
    </source>
</evidence>
<dbReference type="InterPro" id="IPR016491">
    <property type="entry name" value="Septin"/>
</dbReference>
<evidence type="ECO:0000256" key="2">
    <source>
        <dbReference type="RuleBase" id="RU004560"/>
    </source>
</evidence>
<dbReference type="SUPFAM" id="SSF52540">
    <property type="entry name" value="P-loop containing nucleoside triphosphate hydrolases"/>
    <property type="match status" value="1"/>
</dbReference>
<evidence type="ECO:0000313" key="3">
    <source>
        <dbReference type="Proteomes" id="UP000095280"/>
    </source>
</evidence>
<organism evidence="3 4">
    <name type="scientific">Macrostomum lignano</name>
    <dbReference type="NCBI Taxonomy" id="282301"/>
    <lineage>
        <taxon>Eukaryota</taxon>
        <taxon>Metazoa</taxon>
        <taxon>Spiralia</taxon>
        <taxon>Lophotrochozoa</taxon>
        <taxon>Platyhelminthes</taxon>
        <taxon>Rhabditophora</taxon>
        <taxon>Macrostomorpha</taxon>
        <taxon>Macrostomida</taxon>
        <taxon>Macrostomidae</taxon>
        <taxon>Macrostomum</taxon>
    </lineage>
</organism>
<dbReference type="WBParaSite" id="maker-uti_cns_0002818-snap-gene-0.12-mRNA-1">
    <property type="protein sequence ID" value="maker-uti_cns_0002818-snap-gene-0.12-mRNA-1"/>
    <property type="gene ID" value="maker-uti_cns_0002818-snap-gene-0.12"/>
</dbReference>
<sequence length="422" mass="46976">ASSEVPTLPLSDYVGFDQLPKQEVQKQLIAGFVFNILCVGETGLGKSTLMETLFNRKFNFTPSSNDHPLVKLRSNTFDLQEGHVKLKLTITETSGFGDQLNKEDSAAVILDYINKQYDAYLREEMKAKRDLQAYHDTRVHVCLYFVSPTGHSLKPIDLVTLKALDGQVNIVPLIAKSDTITKGDLQKFKARILSDLNDHGIRVCQFPTDEEEVSEVNAKLNALIPFAVVGGDEPLYSLGAKGGGGARIARGRQYPWGAVCVDDETHCDTAPLRAALLLHNTEHLRQVTRELHYENYRRRRLLELGFSEEDGLSLGELHERQRESLAAAMRSAKDAQHQLTLQRAGEIDAKVERDIAALVARKNAQEKRDAERAARLSAASRALDEEIAEFKRRQKQQQQKPLVSRSQRGGGSSSGGLFSSLK</sequence>
<dbReference type="OrthoDB" id="416553at2759"/>
<evidence type="ECO:0000313" key="4">
    <source>
        <dbReference type="WBParaSite" id="maker-uti_cns_0002818-snap-gene-0.12-mRNA-1"/>
    </source>
</evidence>
<dbReference type="GO" id="GO:0005525">
    <property type="term" value="F:GTP binding"/>
    <property type="evidence" value="ECO:0007669"/>
    <property type="project" value="UniProtKB-UniRule"/>
</dbReference>
<dbReference type="PROSITE" id="PS51719">
    <property type="entry name" value="G_SEPTIN"/>
    <property type="match status" value="1"/>
</dbReference>
<dbReference type="STRING" id="282301.A0A1I8GQR7"/>
<name>A0A1I8GQR7_9PLAT</name>
<comment type="similarity">
    <text evidence="1 2">Belongs to the TRAFAC class TrmE-Era-EngA-EngB-Septin-like GTPase superfamily. Septin GTPase family.</text>
</comment>